<proteinExistence type="predicted"/>
<dbReference type="Pfam" id="PF13439">
    <property type="entry name" value="Glyco_transf_4"/>
    <property type="match status" value="1"/>
</dbReference>
<dbReference type="SUPFAM" id="SSF53756">
    <property type="entry name" value="UDP-Glycosyltransferase/glycogen phosphorylase"/>
    <property type="match status" value="1"/>
</dbReference>
<keyword evidence="3" id="KW-1185">Reference proteome</keyword>
<dbReference type="InterPro" id="IPR028098">
    <property type="entry name" value="Glyco_trans_4-like_N"/>
</dbReference>
<evidence type="ECO:0000313" key="2">
    <source>
        <dbReference type="EMBL" id="EHH69449.1"/>
    </source>
</evidence>
<reference evidence="2 3" key="1">
    <citation type="submission" date="2011-10" db="EMBL/GenBank/DDBJ databases">
        <title>Genome sequence of Gluconobacter morbifer G707, isolated from Drosophila gut.</title>
        <authorList>
            <person name="Lee W.-J."/>
            <person name="Kim E.-K."/>
        </authorList>
    </citation>
    <scope>NUCLEOTIDE SEQUENCE [LARGE SCALE GENOMIC DNA]</scope>
    <source>
        <strain evidence="2 3">G707</strain>
    </source>
</reference>
<dbReference type="AlphaFoldDB" id="G6XGZ1"/>
<dbReference type="PANTHER" id="PTHR45947">
    <property type="entry name" value="SULFOQUINOVOSYL TRANSFERASE SQD2"/>
    <property type="match status" value="1"/>
</dbReference>
<keyword evidence="2" id="KW-0808">Transferase</keyword>
<dbReference type="EMBL" id="AGQV01000001">
    <property type="protein sequence ID" value="EHH69449.1"/>
    <property type="molecule type" value="Genomic_DNA"/>
</dbReference>
<dbReference type="CDD" id="cd03801">
    <property type="entry name" value="GT4_PimA-like"/>
    <property type="match status" value="1"/>
</dbReference>
<dbReference type="GO" id="GO:0016757">
    <property type="term" value="F:glycosyltransferase activity"/>
    <property type="evidence" value="ECO:0007669"/>
    <property type="project" value="UniProtKB-ARBA"/>
</dbReference>
<accession>G6XGZ1</accession>
<name>G6XGZ1_9PROT</name>
<dbReference type="OrthoDB" id="529131at2"/>
<protein>
    <submittedName>
        <fullName evidence="2">Lipopolysaccharide glycosyl transferase</fullName>
    </submittedName>
</protein>
<dbReference type="Gene3D" id="3.40.50.2000">
    <property type="entry name" value="Glycogen Phosphorylase B"/>
    <property type="match status" value="2"/>
</dbReference>
<dbReference type="InterPro" id="IPR050194">
    <property type="entry name" value="Glycosyltransferase_grp1"/>
</dbReference>
<evidence type="ECO:0000259" key="1">
    <source>
        <dbReference type="Pfam" id="PF13439"/>
    </source>
</evidence>
<dbReference type="Pfam" id="PF13692">
    <property type="entry name" value="Glyco_trans_1_4"/>
    <property type="match status" value="1"/>
</dbReference>
<dbReference type="PATRIC" id="fig|1088869.3.peg.762"/>
<evidence type="ECO:0000313" key="3">
    <source>
        <dbReference type="Proteomes" id="UP000004949"/>
    </source>
</evidence>
<comment type="caution">
    <text evidence="2">The sequence shown here is derived from an EMBL/GenBank/DDBJ whole genome shotgun (WGS) entry which is preliminary data.</text>
</comment>
<dbReference type="RefSeq" id="WP_008850906.1">
    <property type="nucleotide sequence ID" value="NZ_AGQV01000001.1"/>
</dbReference>
<sequence>MKVAYVINSVECGGAQMPIPDIVALLRARGGDVTVFGLAPKDALAVPLLENAGVPVRVRSGTLKDHVAAYRWLSRELQAFQPDLIWTSLTRASLLGQLVANRLNVPTVHWQHSARLKGANAFLLRLCRKRTTLWIADSRTVENFARRTLGLKNNLLCWPIFRANPDTPLASPWKQGQTVRIGTVGRLHAVKGYDFLCEAIRLLKDRPGLPPFRLLIAGDGPEQASLAQCIRNSDLPVELLGHYTAPLDFMKTLHLYVQPSHWEGLCVAAHEAMSCGLPIVATPAGELAVTIEEGRTGKIVPFNNAPALASAIGDLLQRPEKLAEMGRLSRERVLERFGPKAFAEHGNAVLDRLPGFTPRRPASGAD</sequence>
<dbReference type="STRING" id="1088869.GMO_07560"/>
<feature type="domain" description="Glycosyltransferase subfamily 4-like N-terminal" evidence="1">
    <location>
        <begin position="13"/>
        <end position="153"/>
    </location>
</feature>
<dbReference type="Proteomes" id="UP000004949">
    <property type="component" value="Unassembled WGS sequence"/>
</dbReference>
<dbReference type="PANTHER" id="PTHR45947:SF3">
    <property type="entry name" value="SULFOQUINOVOSYL TRANSFERASE SQD2"/>
    <property type="match status" value="1"/>
</dbReference>
<gene>
    <name evidence="2" type="ORF">GMO_07560</name>
</gene>
<organism evidence="2 3">
    <name type="scientific">Gluconobacter morbifer G707</name>
    <dbReference type="NCBI Taxonomy" id="1088869"/>
    <lineage>
        <taxon>Bacteria</taxon>
        <taxon>Pseudomonadati</taxon>
        <taxon>Pseudomonadota</taxon>
        <taxon>Alphaproteobacteria</taxon>
        <taxon>Acetobacterales</taxon>
        <taxon>Acetobacteraceae</taxon>
        <taxon>Gluconobacter</taxon>
    </lineage>
</organism>
<dbReference type="eggNOG" id="COG0438">
    <property type="taxonomic scope" value="Bacteria"/>
</dbReference>